<gene>
    <name evidence="2" type="ORF">LVIROSA_LOCUS1707</name>
</gene>
<keyword evidence="3" id="KW-1185">Reference proteome</keyword>
<protein>
    <submittedName>
        <fullName evidence="2">Uncharacterized protein</fullName>
    </submittedName>
</protein>
<dbReference type="AlphaFoldDB" id="A0AAU9LKN0"/>
<sequence length="102" mass="11672">MYDAHMVNFFVLNTSTFTSLNSKDFHYIGAILELMLKEFLAKNEVITIYRKITKLGSRSMTHSMQTGLESTVSPKRTGGKRKRKIVQEGVSEKASKKQKKKK</sequence>
<evidence type="ECO:0000256" key="1">
    <source>
        <dbReference type="SAM" id="MobiDB-lite"/>
    </source>
</evidence>
<reference evidence="2 3" key="1">
    <citation type="submission" date="2022-01" db="EMBL/GenBank/DDBJ databases">
        <authorList>
            <person name="Xiong W."/>
            <person name="Schranz E."/>
        </authorList>
    </citation>
    <scope>NUCLEOTIDE SEQUENCE [LARGE SCALE GENOMIC DNA]</scope>
</reference>
<organism evidence="2 3">
    <name type="scientific">Lactuca virosa</name>
    <dbReference type="NCBI Taxonomy" id="75947"/>
    <lineage>
        <taxon>Eukaryota</taxon>
        <taxon>Viridiplantae</taxon>
        <taxon>Streptophyta</taxon>
        <taxon>Embryophyta</taxon>
        <taxon>Tracheophyta</taxon>
        <taxon>Spermatophyta</taxon>
        <taxon>Magnoliopsida</taxon>
        <taxon>eudicotyledons</taxon>
        <taxon>Gunneridae</taxon>
        <taxon>Pentapetalae</taxon>
        <taxon>asterids</taxon>
        <taxon>campanulids</taxon>
        <taxon>Asterales</taxon>
        <taxon>Asteraceae</taxon>
        <taxon>Cichorioideae</taxon>
        <taxon>Cichorieae</taxon>
        <taxon>Lactucinae</taxon>
        <taxon>Lactuca</taxon>
    </lineage>
</organism>
<comment type="caution">
    <text evidence="2">The sequence shown here is derived from an EMBL/GenBank/DDBJ whole genome shotgun (WGS) entry which is preliminary data.</text>
</comment>
<name>A0AAU9LKN0_9ASTR</name>
<evidence type="ECO:0000313" key="3">
    <source>
        <dbReference type="Proteomes" id="UP001157418"/>
    </source>
</evidence>
<evidence type="ECO:0000313" key="2">
    <source>
        <dbReference type="EMBL" id="CAH1413759.1"/>
    </source>
</evidence>
<feature type="compositionally biased region" description="Polar residues" evidence="1">
    <location>
        <begin position="60"/>
        <end position="74"/>
    </location>
</feature>
<dbReference type="EMBL" id="CAKMRJ010000001">
    <property type="protein sequence ID" value="CAH1413759.1"/>
    <property type="molecule type" value="Genomic_DNA"/>
</dbReference>
<dbReference type="Proteomes" id="UP001157418">
    <property type="component" value="Unassembled WGS sequence"/>
</dbReference>
<proteinExistence type="predicted"/>
<accession>A0AAU9LKN0</accession>
<feature type="region of interest" description="Disordered" evidence="1">
    <location>
        <begin position="60"/>
        <end position="102"/>
    </location>
</feature>